<dbReference type="InterPro" id="IPR055538">
    <property type="entry name" value="DUF7114"/>
</dbReference>
<evidence type="ECO:0008006" key="3">
    <source>
        <dbReference type="Google" id="ProtNLM"/>
    </source>
</evidence>
<evidence type="ECO:0000313" key="1">
    <source>
        <dbReference type="EMBL" id="MWG34237.1"/>
    </source>
</evidence>
<protein>
    <recommendedName>
        <fullName evidence="3">Polyprenyl synthetase</fullName>
    </recommendedName>
</protein>
<dbReference type="Pfam" id="PF23426">
    <property type="entry name" value="DUF7114"/>
    <property type="match status" value="1"/>
</dbReference>
<accession>A0A6B0GK97</accession>
<dbReference type="OrthoDB" id="312988at2157"/>
<dbReference type="EMBL" id="WSZK01000015">
    <property type="protein sequence ID" value="MWG34237.1"/>
    <property type="molecule type" value="Genomic_DNA"/>
</dbReference>
<name>A0A6B0GK97_9EURY</name>
<sequence length="205" mass="21769">MEDAAAVRRAARASVDDIEPERLRADLRAVIDDGSMVPGVVTVHVARAYDVEGDAVYDHAAGVQLIYDGLGLTRRLAAQEPWLTDDRETGDMHVLAANALVARGFYLLARTEAADAAVEVVQAFGRDETERRERGTDAPTLEADVLDLAVVAGAAVGGTAPTADLRALAGELAESLAAPFPPVRALDDHDVTERVRRDTGAFADL</sequence>
<dbReference type="Proteomes" id="UP000451471">
    <property type="component" value="Unassembled WGS sequence"/>
</dbReference>
<keyword evidence="2" id="KW-1185">Reference proteome</keyword>
<evidence type="ECO:0000313" key="2">
    <source>
        <dbReference type="Proteomes" id="UP000451471"/>
    </source>
</evidence>
<proteinExistence type="predicted"/>
<dbReference type="AlphaFoldDB" id="A0A6B0GK97"/>
<organism evidence="1 2">
    <name type="scientific">Halomarina oriensis</name>
    <dbReference type="NCBI Taxonomy" id="671145"/>
    <lineage>
        <taxon>Archaea</taxon>
        <taxon>Methanobacteriati</taxon>
        <taxon>Methanobacteriota</taxon>
        <taxon>Stenosarchaea group</taxon>
        <taxon>Halobacteria</taxon>
        <taxon>Halobacteriales</taxon>
        <taxon>Natronomonadaceae</taxon>
        <taxon>Halomarina</taxon>
    </lineage>
</organism>
<dbReference type="RefSeq" id="WP_158203949.1">
    <property type="nucleotide sequence ID" value="NZ_WSZK01000015.1"/>
</dbReference>
<gene>
    <name evidence="1" type="ORF">GQS65_06990</name>
</gene>
<reference evidence="1 2" key="1">
    <citation type="submission" date="2019-12" db="EMBL/GenBank/DDBJ databases">
        <title>Halocatena pleomorpha gen. nov. sp. nov., an extremely halophilic archaeon of family Halobacteriaceae isolated from saltpan soil.</title>
        <authorList>
            <person name="Pal Y."/>
            <person name="Verma A."/>
            <person name="Krishnamurthi S."/>
            <person name="Kumar P."/>
        </authorList>
    </citation>
    <scope>NUCLEOTIDE SEQUENCE [LARGE SCALE GENOMIC DNA]</scope>
    <source>
        <strain evidence="1 2">JCM 16495</strain>
    </source>
</reference>
<comment type="caution">
    <text evidence="1">The sequence shown here is derived from an EMBL/GenBank/DDBJ whole genome shotgun (WGS) entry which is preliminary data.</text>
</comment>